<dbReference type="RefSeq" id="WP_345484550.1">
    <property type="nucleotide sequence ID" value="NZ_BAAAWU010000001.1"/>
</dbReference>
<feature type="signal peptide" evidence="2">
    <location>
        <begin position="1"/>
        <end position="35"/>
    </location>
</feature>
<keyword evidence="2" id="KW-0732">Signal</keyword>
<feature type="region of interest" description="Disordered" evidence="1">
    <location>
        <begin position="38"/>
        <end position="130"/>
    </location>
</feature>
<dbReference type="EMBL" id="JBHMCT010000023">
    <property type="protein sequence ID" value="MFB9558482.1"/>
    <property type="molecule type" value="Genomic_DNA"/>
</dbReference>
<feature type="compositionally biased region" description="Low complexity" evidence="1">
    <location>
        <begin position="101"/>
        <end position="119"/>
    </location>
</feature>
<proteinExistence type="predicted"/>
<evidence type="ECO:0000256" key="2">
    <source>
        <dbReference type="SAM" id="SignalP"/>
    </source>
</evidence>
<protein>
    <submittedName>
        <fullName evidence="3">Uncharacterized protein</fullName>
    </submittedName>
</protein>
<accession>A0ABV5QY78</accession>
<evidence type="ECO:0000313" key="4">
    <source>
        <dbReference type="Proteomes" id="UP001589716"/>
    </source>
</evidence>
<name>A0ABV5QY78_9ACTN</name>
<organism evidence="3 4">
    <name type="scientific">Streptomyces roseoviridis</name>
    <dbReference type="NCBI Taxonomy" id="67361"/>
    <lineage>
        <taxon>Bacteria</taxon>
        <taxon>Bacillati</taxon>
        <taxon>Actinomycetota</taxon>
        <taxon>Actinomycetes</taxon>
        <taxon>Kitasatosporales</taxon>
        <taxon>Streptomycetaceae</taxon>
        <taxon>Streptomyces</taxon>
    </lineage>
</organism>
<keyword evidence="4" id="KW-1185">Reference proteome</keyword>
<gene>
    <name evidence="3" type="ORF">ACFFTP_30410</name>
</gene>
<reference evidence="3 4" key="1">
    <citation type="submission" date="2024-09" db="EMBL/GenBank/DDBJ databases">
        <authorList>
            <person name="Sun Q."/>
            <person name="Mori K."/>
        </authorList>
    </citation>
    <scope>NUCLEOTIDE SEQUENCE [LARGE SCALE GENOMIC DNA]</scope>
    <source>
        <strain evidence="3 4">JCM 4414</strain>
    </source>
</reference>
<evidence type="ECO:0000256" key="1">
    <source>
        <dbReference type="SAM" id="MobiDB-lite"/>
    </source>
</evidence>
<feature type="chain" id="PRO_5046987737" evidence="2">
    <location>
        <begin position="36"/>
        <end position="138"/>
    </location>
</feature>
<sequence length="138" mass="13629">MPATALVRVSSAARAAPALLLALVLTLLCGACAVAAPADPAGGSRPMPPHVQQLGAGPGSAQEIRHRGDGELETPCGSALHRDRRRAALAPAGPPGPPAAAVPAAPRTDTPAGPRGLPDGRPRPATATGPAVLQVFLC</sequence>
<dbReference type="Proteomes" id="UP001589716">
    <property type="component" value="Unassembled WGS sequence"/>
</dbReference>
<comment type="caution">
    <text evidence="3">The sequence shown here is derived from an EMBL/GenBank/DDBJ whole genome shotgun (WGS) entry which is preliminary data.</text>
</comment>
<evidence type="ECO:0000313" key="3">
    <source>
        <dbReference type="EMBL" id="MFB9558482.1"/>
    </source>
</evidence>